<feature type="compositionally biased region" description="Pro residues" evidence="1">
    <location>
        <begin position="60"/>
        <end position="69"/>
    </location>
</feature>
<sequence>MTYKEGKSPSHGTVKVHEDGTWTYIPDKGYTGNDSFTVIVDDGKGGKIEVPVTVEITEPEIPPTKPNNPPMATGEHKTTSKDTPVSG</sequence>
<evidence type="ECO:0000313" key="3">
    <source>
        <dbReference type="Proteomes" id="UP000233440"/>
    </source>
</evidence>
<dbReference type="AlphaFoldDB" id="A0A2N3LCG8"/>
<evidence type="ECO:0000256" key="1">
    <source>
        <dbReference type="SAM" id="MobiDB-lite"/>
    </source>
</evidence>
<comment type="caution">
    <text evidence="2">The sequence shown here is derived from an EMBL/GenBank/DDBJ whole genome shotgun (WGS) entry which is preliminary data.</text>
</comment>
<accession>A0A2N3LCG8</accession>
<dbReference type="InterPro" id="IPR010221">
    <property type="entry name" value="VCBS_dom"/>
</dbReference>
<dbReference type="EMBL" id="PIQO01000071">
    <property type="protein sequence ID" value="PKR82352.1"/>
    <property type="molecule type" value="Genomic_DNA"/>
</dbReference>
<dbReference type="Gene3D" id="2.60.40.3440">
    <property type="match status" value="1"/>
</dbReference>
<dbReference type="Pfam" id="PF17963">
    <property type="entry name" value="Big_9"/>
    <property type="match status" value="1"/>
</dbReference>
<dbReference type="Proteomes" id="UP000233440">
    <property type="component" value="Unassembled WGS sequence"/>
</dbReference>
<gene>
    <name evidence="2" type="ORF">CWO92_24955</name>
</gene>
<dbReference type="RefSeq" id="WP_165786802.1">
    <property type="nucleotide sequence ID" value="NZ_PIQO01000071.1"/>
</dbReference>
<keyword evidence="3" id="KW-1185">Reference proteome</keyword>
<evidence type="ECO:0000313" key="2">
    <source>
        <dbReference type="EMBL" id="PKR82352.1"/>
    </source>
</evidence>
<protein>
    <submittedName>
        <fullName evidence="2">Uncharacterized protein</fullName>
    </submittedName>
</protein>
<feature type="non-terminal residue" evidence="2">
    <location>
        <position position="87"/>
    </location>
</feature>
<proteinExistence type="predicted"/>
<reference evidence="2 3" key="1">
    <citation type="submission" date="2017-11" db="EMBL/GenBank/DDBJ databases">
        <title>Bacillus camelliae sp. nov., isolated from pu'er tea.</title>
        <authorList>
            <person name="Niu L."/>
        </authorList>
    </citation>
    <scope>NUCLEOTIDE SEQUENCE [LARGE SCALE GENOMIC DNA]</scope>
    <source>
        <strain evidence="2 3">7578-1</strain>
    </source>
</reference>
<dbReference type="NCBIfam" id="TIGR01965">
    <property type="entry name" value="VCBS_repeat"/>
    <property type="match status" value="1"/>
</dbReference>
<organism evidence="2 3">
    <name type="scientific">Heyndrickxia camelliae</name>
    <dbReference type="NCBI Taxonomy" id="1707093"/>
    <lineage>
        <taxon>Bacteria</taxon>
        <taxon>Bacillati</taxon>
        <taxon>Bacillota</taxon>
        <taxon>Bacilli</taxon>
        <taxon>Bacillales</taxon>
        <taxon>Bacillaceae</taxon>
        <taxon>Heyndrickxia</taxon>
    </lineage>
</organism>
<feature type="region of interest" description="Disordered" evidence="1">
    <location>
        <begin position="57"/>
        <end position="87"/>
    </location>
</feature>
<name>A0A2N3LCG8_9BACI</name>